<keyword evidence="4" id="KW-0238">DNA-binding</keyword>
<dbReference type="InterPro" id="IPR007219">
    <property type="entry name" value="XnlR_reg_dom"/>
</dbReference>
<evidence type="ECO:0000256" key="2">
    <source>
        <dbReference type="ARBA" id="ARBA00022723"/>
    </source>
</evidence>
<evidence type="ECO:0000313" key="9">
    <source>
        <dbReference type="EMBL" id="EAU36079.1"/>
    </source>
</evidence>
<dbReference type="SUPFAM" id="SSF57701">
    <property type="entry name" value="Zn2/Cys6 DNA-binding domain"/>
    <property type="match status" value="2"/>
</dbReference>
<dbReference type="InterPro" id="IPR036864">
    <property type="entry name" value="Zn2-C6_fun-type_DNA-bd_sf"/>
</dbReference>
<feature type="domain" description="Zn(2)-C6 fungal-type" evidence="8">
    <location>
        <begin position="20"/>
        <end position="50"/>
    </location>
</feature>
<dbReference type="InterPro" id="IPR001138">
    <property type="entry name" value="Zn2Cys6_DnaBD"/>
</dbReference>
<proteinExistence type="predicted"/>
<dbReference type="Pfam" id="PF00172">
    <property type="entry name" value="Zn_clus"/>
    <property type="match status" value="2"/>
</dbReference>
<keyword evidence="5" id="KW-0804">Transcription</keyword>
<gene>
    <name evidence="9" type="ORF">ATEG_02805</name>
</gene>
<dbReference type="Proteomes" id="UP000007963">
    <property type="component" value="Unassembled WGS sequence"/>
</dbReference>
<comment type="subcellular location">
    <subcellularLocation>
        <location evidence="1">Nucleus</location>
    </subcellularLocation>
</comment>
<accession>Q0CU29</accession>
<feature type="domain" description="Zn(2)-C6 fungal-type" evidence="8">
    <location>
        <begin position="78"/>
        <end position="108"/>
    </location>
</feature>
<feature type="compositionally biased region" description="Polar residues" evidence="7">
    <location>
        <begin position="758"/>
        <end position="778"/>
    </location>
</feature>
<dbReference type="RefSeq" id="XP_001211983.1">
    <property type="nucleotide sequence ID" value="XM_001211983.1"/>
</dbReference>
<dbReference type="PRINTS" id="PR00755">
    <property type="entry name" value="AFLATOXINBRP"/>
</dbReference>
<feature type="region of interest" description="Disordered" evidence="7">
    <location>
        <begin position="143"/>
        <end position="174"/>
    </location>
</feature>
<evidence type="ECO:0000256" key="1">
    <source>
        <dbReference type="ARBA" id="ARBA00004123"/>
    </source>
</evidence>
<keyword evidence="6" id="KW-0539">Nucleus</keyword>
<evidence type="ECO:0000256" key="4">
    <source>
        <dbReference type="ARBA" id="ARBA00023125"/>
    </source>
</evidence>
<evidence type="ECO:0000256" key="7">
    <source>
        <dbReference type="SAM" id="MobiDB-lite"/>
    </source>
</evidence>
<dbReference type="GO" id="GO:0005634">
    <property type="term" value="C:nucleus"/>
    <property type="evidence" value="ECO:0007669"/>
    <property type="project" value="UniProtKB-SubCell"/>
</dbReference>
<dbReference type="GO" id="GO:0009893">
    <property type="term" value="P:positive regulation of metabolic process"/>
    <property type="evidence" value="ECO:0007669"/>
    <property type="project" value="UniProtKB-ARBA"/>
</dbReference>
<dbReference type="GO" id="GO:0003677">
    <property type="term" value="F:DNA binding"/>
    <property type="evidence" value="ECO:0007669"/>
    <property type="project" value="UniProtKB-KW"/>
</dbReference>
<dbReference type="InterPro" id="IPR050815">
    <property type="entry name" value="TF_fung"/>
</dbReference>
<dbReference type="Pfam" id="PF04082">
    <property type="entry name" value="Fungal_trans"/>
    <property type="match status" value="1"/>
</dbReference>
<dbReference type="AlphaFoldDB" id="Q0CU29"/>
<dbReference type="VEuPathDB" id="FungiDB:ATEG_02805"/>
<keyword evidence="2" id="KW-0479">Metal-binding</keyword>
<dbReference type="GO" id="GO:0008270">
    <property type="term" value="F:zinc ion binding"/>
    <property type="evidence" value="ECO:0007669"/>
    <property type="project" value="InterPro"/>
</dbReference>
<dbReference type="OrthoDB" id="2563500at2759"/>
<reference evidence="10" key="1">
    <citation type="submission" date="2005-09" db="EMBL/GenBank/DDBJ databases">
        <title>Annotation of the Aspergillus terreus NIH2624 genome.</title>
        <authorList>
            <person name="Birren B.W."/>
            <person name="Lander E.S."/>
            <person name="Galagan J.E."/>
            <person name="Nusbaum C."/>
            <person name="Devon K."/>
            <person name="Henn M."/>
            <person name="Ma L.-J."/>
            <person name="Jaffe D.B."/>
            <person name="Butler J."/>
            <person name="Alvarez P."/>
            <person name="Gnerre S."/>
            <person name="Grabherr M."/>
            <person name="Kleber M."/>
            <person name="Mauceli E.W."/>
            <person name="Brockman W."/>
            <person name="Rounsley S."/>
            <person name="Young S.K."/>
            <person name="LaButti K."/>
            <person name="Pushparaj V."/>
            <person name="DeCaprio D."/>
            <person name="Crawford M."/>
            <person name="Koehrsen M."/>
            <person name="Engels R."/>
            <person name="Montgomery P."/>
            <person name="Pearson M."/>
            <person name="Howarth C."/>
            <person name="Larson L."/>
            <person name="Luoma S."/>
            <person name="White J."/>
            <person name="Alvarado L."/>
            <person name="Kodira C.D."/>
            <person name="Zeng Q."/>
            <person name="Oleary S."/>
            <person name="Yandava C."/>
            <person name="Denning D.W."/>
            <person name="Nierman W.C."/>
            <person name="Milne T."/>
            <person name="Madden K."/>
        </authorList>
    </citation>
    <scope>NUCLEOTIDE SEQUENCE [LARGE SCALE GENOMIC DNA]</scope>
    <source>
        <strain evidence="10">NIH 2624 / FGSC A1156</strain>
    </source>
</reference>
<dbReference type="HOGENOM" id="CLU_011581_0_2_1"/>
<dbReference type="PROSITE" id="PS00463">
    <property type="entry name" value="ZN2_CY6_FUNGAL_1"/>
    <property type="match status" value="2"/>
</dbReference>
<evidence type="ECO:0000313" key="10">
    <source>
        <dbReference type="Proteomes" id="UP000007963"/>
    </source>
</evidence>
<dbReference type="SMART" id="SM00066">
    <property type="entry name" value="GAL4"/>
    <property type="match status" value="2"/>
</dbReference>
<name>Q0CU29_ASPTN</name>
<dbReference type="PANTHER" id="PTHR47338:SF7">
    <property type="entry name" value="ZN(II)2CYS6 TRANSCRIPTION FACTOR (EUROFUNG)"/>
    <property type="match status" value="1"/>
</dbReference>
<dbReference type="EMBL" id="CH476597">
    <property type="protein sequence ID" value="EAU36079.1"/>
    <property type="molecule type" value="Genomic_DNA"/>
</dbReference>
<keyword evidence="3" id="KW-0805">Transcription regulation</keyword>
<dbReference type="CDD" id="cd00067">
    <property type="entry name" value="GAL4"/>
    <property type="match status" value="2"/>
</dbReference>
<feature type="region of interest" description="Disordered" evidence="7">
    <location>
        <begin position="755"/>
        <end position="778"/>
    </location>
</feature>
<dbReference type="PROSITE" id="PS50048">
    <property type="entry name" value="ZN2_CY6_FUNGAL_2"/>
    <property type="match status" value="2"/>
</dbReference>
<dbReference type="STRING" id="341663.Q0CU29"/>
<evidence type="ECO:0000259" key="8">
    <source>
        <dbReference type="PROSITE" id="PS50048"/>
    </source>
</evidence>
<dbReference type="eggNOG" id="ENOG502SK8P">
    <property type="taxonomic scope" value="Eukaryota"/>
</dbReference>
<organism evidence="9 10">
    <name type="scientific">Aspergillus terreus (strain NIH 2624 / FGSC A1156)</name>
    <dbReference type="NCBI Taxonomy" id="341663"/>
    <lineage>
        <taxon>Eukaryota</taxon>
        <taxon>Fungi</taxon>
        <taxon>Dikarya</taxon>
        <taxon>Ascomycota</taxon>
        <taxon>Pezizomycotina</taxon>
        <taxon>Eurotiomycetes</taxon>
        <taxon>Eurotiomycetidae</taxon>
        <taxon>Eurotiales</taxon>
        <taxon>Aspergillaceae</taxon>
        <taxon>Aspergillus</taxon>
        <taxon>Aspergillus subgen. Circumdati</taxon>
    </lineage>
</organism>
<dbReference type="CDD" id="cd12148">
    <property type="entry name" value="fungal_TF_MHR"/>
    <property type="match status" value="1"/>
</dbReference>
<dbReference type="PANTHER" id="PTHR47338">
    <property type="entry name" value="ZN(II)2CYS6 TRANSCRIPTION FACTOR (EUROFUNG)-RELATED"/>
    <property type="match status" value="1"/>
</dbReference>
<evidence type="ECO:0000256" key="5">
    <source>
        <dbReference type="ARBA" id="ARBA00023163"/>
    </source>
</evidence>
<dbReference type="GO" id="GO:0000981">
    <property type="term" value="F:DNA-binding transcription factor activity, RNA polymerase II-specific"/>
    <property type="evidence" value="ECO:0007669"/>
    <property type="project" value="InterPro"/>
</dbReference>
<protein>
    <recommendedName>
        <fullName evidence="8">Zn(2)-C6 fungal-type domain-containing protein</fullName>
    </recommendedName>
</protein>
<dbReference type="OMA" id="EHETISY"/>
<dbReference type="GO" id="GO:0006351">
    <property type="term" value="P:DNA-templated transcription"/>
    <property type="evidence" value="ECO:0007669"/>
    <property type="project" value="InterPro"/>
</dbReference>
<feature type="compositionally biased region" description="Polar residues" evidence="7">
    <location>
        <begin position="152"/>
        <end position="167"/>
    </location>
</feature>
<sequence length="839" mass="92333">MSGSTNAVPTPVAPRSSAQTCVQCRLRKVRCDGKHDTCSNCQRLGFGCSFLTRATDRTPTGIRNAALSRPPRRRARIACRLCKSQKVKCSGTLPKCSKCKQRGITCVYPTPRRATRPSAGALAARMQSADAESILEVYHPADEGSMLAPTPGTDTSRTPVSVHQGSSPLPADSQESLERNWKSDCQCTDLLCHFPATPSPSTTADLAHANLSPQAVASPAQHGGKINHHLIALVESFFREEYPLPSYSFLHPASTLTKCRAGTLDPCLSLALAGVATLHISIRLQAGKCGHENSIVVQDEDNNTTTHSLNCACHGVTPIQAAEQIIWSSIESPTIARLQALLLCINHRMHTGRFQRAFMLAAMAARFAAALRLHREHQGLDFVAQETRRRIVWSLKLVERYFSIGLPEFELCPFDGIYIQLPCVESAYQAGSTDQTTAEHPNFSLPLEDDCGAYRLCVNLESLRRDIVKLGRAFACSERISPQIPSLIRSFERTLFEIGAKLPNGPDLSFDQINALITSRWLPRHVALQLSWHQCHCDLYRLLLRGYPEAAPRPELEALSRQGKHGPDEVGCNDILLRAERQCLHHSKAIILILTLLNQQSPRFCFLEFDTTICAYHATRLLFFISKFGRDVQSRPSEEFAASRLELCLAALRRFFPQSKLVGPIIAEMENNRHTLATLTPRSASRVPVSGVNEKLAVHSLLRLAKFSERDDVDSGTGILPVGTAATMQNSSMFPPTDSPEISRTIPRLAEGRDDSVASFNSLTGPRQSTAGDESSGQSMIVQDLSVDALAEALMTAQDGRASMGEDWDFISCVPLQAWDMPNPFISWFDVSDESCPLE</sequence>
<evidence type="ECO:0000256" key="6">
    <source>
        <dbReference type="ARBA" id="ARBA00023242"/>
    </source>
</evidence>
<dbReference type="Gene3D" id="4.10.240.10">
    <property type="entry name" value="Zn(2)-C6 fungal-type DNA-binding domain"/>
    <property type="match status" value="2"/>
</dbReference>
<dbReference type="GeneID" id="4318122"/>
<evidence type="ECO:0000256" key="3">
    <source>
        <dbReference type="ARBA" id="ARBA00023015"/>
    </source>
</evidence>